<evidence type="ECO:0000313" key="6">
    <source>
        <dbReference type="Proteomes" id="UP001279734"/>
    </source>
</evidence>
<comment type="similarity">
    <text evidence="1 2">Belongs to the TIFY/JAZ family.</text>
</comment>
<dbReference type="InterPro" id="IPR018467">
    <property type="entry name" value="CCT_CS"/>
</dbReference>
<reference evidence="5" key="1">
    <citation type="submission" date="2023-05" db="EMBL/GenBank/DDBJ databases">
        <title>Nepenthes gracilis genome sequencing.</title>
        <authorList>
            <person name="Fukushima K."/>
        </authorList>
    </citation>
    <scope>NUCLEOTIDE SEQUENCE</scope>
    <source>
        <strain evidence="5">SING2019-196</strain>
    </source>
</reference>
<dbReference type="InterPro" id="IPR010399">
    <property type="entry name" value="Tify_dom"/>
</dbReference>
<dbReference type="Pfam" id="PF06200">
    <property type="entry name" value="tify"/>
    <property type="match status" value="1"/>
</dbReference>
<evidence type="ECO:0000256" key="2">
    <source>
        <dbReference type="RuleBase" id="RU369065"/>
    </source>
</evidence>
<feature type="domain" description="Tify" evidence="4">
    <location>
        <begin position="93"/>
        <end position="128"/>
    </location>
</feature>
<evidence type="ECO:0000256" key="1">
    <source>
        <dbReference type="ARBA" id="ARBA00008614"/>
    </source>
</evidence>
<organism evidence="5 6">
    <name type="scientific">Nepenthes gracilis</name>
    <name type="common">Slender pitcher plant</name>
    <dbReference type="NCBI Taxonomy" id="150966"/>
    <lineage>
        <taxon>Eukaryota</taxon>
        <taxon>Viridiplantae</taxon>
        <taxon>Streptophyta</taxon>
        <taxon>Embryophyta</taxon>
        <taxon>Tracheophyta</taxon>
        <taxon>Spermatophyta</taxon>
        <taxon>Magnoliopsida</taxon>
        <taxon>eudicotyledons</taxon>
        <taxon>Gunneridae</taxon>
        <taxon>Pentapetalae</taxon>
        <taxon>Caryophyllales</taxon>
        <taxon>Nepenthaceae</taxon>
        <taxon>Nepenthes</taxon>
    </lineage>
</organism>
<dbReference type="PROSITE" id="PS51320">
    <property type="entry name" value="TIFY"/>
    <property type="match status" value="1"/>
</dbReference>
<comment type="function">
    <text evidence="2">Repressor of jasmonate responses.</text>
</comment>
<accession>A0AAD3XQU8</accession>
<comment type="subcellular location">
    <subcellularLocation>
        <location evidence="2">Nucleus</location>
    </subcellularLocation>
</comment>
<proteinExistence type="inferred from homology"/>
<comment type="domain">
    <text evidence="2">The jas domain is required for interaction with COI1.</text>
</comment>
<keyword evidence="6" id="KW-1185">Reference proteome</keyword>
<dbReference type="Proteomes" id="UP001279734">
    <property type="component" value="Unassembled WGS sequence"/>
</dbReference>
<dbReference type="Pfam" id="PF09425">
    <property type="entry name" value="Jas_motif"/>
    <property type="match status" value="1"/>
</dbReference>
<feature type="compositionally biased region" description="Polar residues" evidence="3">
    <location>
        <begin position="164"/>
        <end position="187"/>
    </location>
</feature>
<sequence length="241" mass="26153">MSSLSAVGNASWKTGHTSTFAQTYNLLSRYLKEKRSFGDLRPGTIDNVDAKGTNDAFRHTTMNLFPQEAGFGSFLNEEEIPSKTADSGNAASKEPQLGQMTIFYAGQVIVFNDFPAEKVKEIMELASRGSSQKFGNSGSNSAKFIVDSTNSVLTVGVTPTLTSPQMVQNSANNVSQKRTQQSPSLVGSSDLPIVRRNSLQRFFEKRKDRITARAPYSTNHSASTSSKPTESKPWLGLAASP</sequence>
<keyword evidence="2" id="KW-1184">Jasmonic acid signaling pathway</keyword>
<feature type="region of interest" description="Disordered" evidence="3">
    <location>
        <begin position="205"/>
        <end position="241"/>
    </location>
</feature>
<dbReference type="GO" id="GO:2000022">
    <property type="term" value="P:regulation of jasmonic acid mediated signaling pathway"/>
    <property type="evidence" value="ECO:0007669"/>
    <property type="project" value="UniProtKB-UniRule"/>
</dbReference>
<feature type="region of interest" description="Disordered" evidence="3">
    <location>
        <begin position="164"/>
        <end position="190"/>
    </location>
</feature>
<evidence type="ECO:0000259" key="4">
    <source>
        <dbReference type="PROSITE" id="PS51320"/>
    </source>
</evidence>
<dbReference type="AlphaFoldDB" id="A0AAD3XQU8"/>
<dbReference type="PANTHER" id="PTHR33077">
    <property type="entry name" value="PROTEIN TIFY 4A-RELATED-RELATED"/>
    <property type="match status" value="1"/>
</dbReference>
<dbReference type="GO" id="GO:0005634">
    <property type="term" value="C:nucleus"/>
    <property type="evidence" value="ECO:0007669"/>
    <property type="project" value="UniProtKB-SubCell"/>
</dbReference>
<dbReference type="InterPro" id="IPR040390">
    <property type="entry name" value="TIFY/JAZ"/>
</dbReference>
<dbReference type="SMART" id="SM00979">
    <property type="entry name" value="TIFY"/>
    <property type="match status" value="1"/>
</dbReference>
<dbReference type="GO" id="GO:0031347">
    <property type="term" value="P:regulation of defense response"/>
    <property type="evidence" value="ECO:0007669"/>
    <property type="project" value="UniProtKB-UniRule"/>
</dbReference>
<keyword evidence="2" id="KW-0539">Nucleus</keyword>
<dbReference type="GO" id="GO:0009611">
    <property type="term" value="P:response to wounding"/>
    <property type="evidence" value="ECO:0007669"/>
    <property type="project" value="UniProtKB-UniRule"/>
</dbReference>
<name>A0AAD3XQU8_NEPGR</name>
<protein>
    <recommendedName>
        <fullName evidence="2">Protein TIFY</fullName>
    </recommendedName>
    <alternativeName>
        <fullName evidence="2">Jasmonate ZIM domain-containing protein</fullName>
    </alternativeName>
</protein>
<gene>
    <name evidence="5" type="ORF">Nepgr_015609</name>
</gene>
<evidence type="ECO:0000313" key="5">
    <source>
        <dbReference type="EMBL" id="GMH13768.1"/>
    </source>
</evidence>
<feature type="compositionally biased region" description="Polar residues" evidence="3">
    <location>
        <begin position="216"/>
        <end position="228"/>
    </location>
</feature>
<dbReference type="EMBL" id="BSYO01000013">
    <property type="protein sequence ID" value="GMH13768.1"/>
    <property type="molecule type" value="Genomic_DNA"/>
</dbReference>
<dbReference type="PANTHER" id="PTHR33077:SF140">
    <property type="entry name" value="PROTEIN TIFY 10B"/>
    <property type="match status" value="1"/>
</dbReference>
<evidence type="ECO:0000256" key="3">
    <source>
        <dbReference type="SAM" id="MobiDB-lite"/>
    </source>
</evidence>
<comment type="caution">
    <text evidence="5">The sequence shown here is derived from an EMBL/GenBank/DDBJ whole genome shotgun (WGS) entry which is preliminary data.</text>
</comment>